<keyword evidence="1" id="KW-0378">Hydrolase</keyword>
<gene>
    <name evidence="4" type="ORF">J9253_13280</name>
</gene>
<accession>A0ABX7WMM1</accession>
<evidence type="ECO:0000256" key="1">
    <source>
        <dbReference type="ARBA" id="ARBA00022801"/>
    </source>
</evidence>
<dbReference type="Proteomes" id="UP000672039">
    <property type="component" value="Chromosome"/>
</dbReference>
<evidence type="ECO:0000313" key="5">
    <source>
        <dbReference type="Proteomes" id="UP000672039"/>
    </source>
</evidence>
<dbReference type="InterPro" id="IPR037227">
    <property type="entry name" value="EndoU-like"/>
</dbReference>
<feature type="chain" id="PRO_5045934130" evidence="2">
    <location>
        <begin position="25"/>
        <end position="359"/>
    </location>
</feature>
<keyword evidence="5" id="KW-1185">Reference proteome</keyword>
<evidence type="ECO:0000313" key="4">
    <source>
        <dbReference type="EMBL" id="QTR44981.1"/>
    </source>
</evidence>
<reference evidence="4 5" key="1">
    <citation type="submission" date="2021-04" db="EMBL/GenBank/DDBJ databases">
        <title>Genomics, taxonomy and metabolism of representatives of sulfur bacteria of the genus Thiothrix: Thiothrix fructosivorans QT, Thiothrix unzii A1T and three new species, Thiothrix subterranea sp. nov., Thiothrix litoralis sp. nov. and 'Candidatus Thiothrix anitrata' sp. nov.</title>
        <authorList>
            <person name="Ravin N.V."/>
            <person name="Smolyakov D."/>
            <person name="Rudenko T.S."/>
            <person name="Mardanov A.V."/>
            <person name="Beletsky A.V."/>
            <person name="Markov N.D."/>
            <person name="Fomenkov A.I."/>
            <person name="Roberts R.J."/>
            <person name="Karnachuk O.V."/>
            <person name="Novikov A."/>
            <person name="Grabovich M.Y."/>
        </authorList>
    </citation>
    <scope>NUCLEOTIDE SEQUENCE [LARGE SCALE GENOMIC DNA]</scope>
    <source>
        <strain evidence="4 5">AS</strain>
    </source>
</reference>
<dbReference type="EMBL" id="CP072801">
    <property type="protein sequence ID" value="QTR44981.1"/>
    <property type="molecule type" value="Genomic_DNA"/>
</dbReference>
<evidence type="ECO:0000259" key="3">
    <source>
        <dbReference type="Pfam" id="PF14436"/>
    </source>
</evidence>
<proteinExistence type="predicted"/>
<dbReference type="InterPro" id="IPR029501">
    <property type="entry name" value="EndoU_bac"/>
</dbReference>
<sequence>MKHLLWKTAVCITLTLSGLTTAFAQVTLPQPRAFVVEQPCEAYTSLRKKSYPVTLEVGKTYRATAENKQPDATHAAITVGAENKWVALSCGHYATHAAAAPTPETPANTDTACLPFFDNIDNPVKINVGGNADITPPAPALNAFDLAVNDTCGAPGKVVSVNEFQTLLRKHPDVLQRLQAFTQNQVYANRPAPASSEAYLQDLSDAWFNLKAFDHIFCGEPKAGSAIGGLHFYGRYVQLQASGDACRMSNFRQNEVVPGVLYSMGATMKAANGGIARSSIKGYGLTLNAEDILKAATRAFADNPTNSAESTACLLPITDDGAHFTTVFVRRANGIRTFYPDATPAANDPKCSAALNLAG</sequence>
<feature type="signal peptide" evidence="2">
    <location>
        <begin position="1"/>
        <end position="24"/>
    </location>
</feature>
<organism evidence="4 5">
    <name type="scientific">Thiothrix litoralis</name>
    <dbReference type="NCBI Taxonomy" id="2891210"/>
    <lineage>
        <taxon>Bacteria</taxon>
        <taxon>Pseudomonadati</taxon>
        <taxon>Pseudomonadota</taxon>
        <taxon>Gammaproteobacteria</taxon>
        <taxon>Thiotrichales</taxon>
        <taxon>Thiotrichaceae</taxon>
        <taxon>Thiothrix</taxon>
    </lineage>
</organism>
<feature type="domain" description="Bacterial EndoU nuclease" evidence="3">
    <location>
        <begin position="211"/>
        <end position="342"/>
    </location>
</feature>
<protein>
    <submittedName>
        <fullName evidence="4">EndoU domain-containing protein</fullName>
    </submittedName>
</protein>
<dbReference type="RefSeq" id="WP_210221421.1">
    <property type="nucleotide sequence ID" value="NZ_CP072801.1"/>
</dbReference>
<keyword evidence="2" id="KW-0732">Signal</keyword>
<evidence type="ECO:0000256" key="2">
    <source>
        <dbReference type="SAM" id="SignalP"/>
    </source>
</evidence>
<name>A0ABX7WMM1_9GAMM</name>
<dbReference type="SUPFAM" id="SSF142877">
    <property type="entry name" value="EndoU-like"/>
    <property type="match status" value="1"/>
</dbReference>
<dbReference type="Pfam" id="PF14436">
    <property type="entry name" value="EndoU_bacteria"/>
    <property type="match status" value="1"/>
</dbReference>